<dbReference type="RefSeq" id="WP_303278087.1">
    <property type="nucleotide sequence ID" value="NZ_JAUOEK010000119.1"/>
</dbReference>
<sequence>MSGLEDKVNFLFYTADDGTTNIQVIIDEDTVWATRRSMSEIFGVEENTITYHISNVYSDGELTKSSTTRKIRVVQKEGTRNVNRELDFYNLDMIISVGYRVNSLRATRFRIWSTSILKEYLIKGFALDDDRLKQGKTLFDKDYFDELVERIREIRASERRFYQKITDIYATSVDYDSKAEITQTFFATVQNKLEYAITQHTASEIIKLRASSEKPNMGLTNWKNEKKGGKILKSDVGIAKNYLNHEEISELNRIVTMYLDYAENQASKARLMNMKDWVEKLDAFLLFNEYDILKDAGKMRADVAKNFAEKEYEKFRVIQDKEYKSDFDKMIEGVKQGNLPKEKKIEIEEPLSDFNQKLKQGLSFNPKEERPVSALSLKSLKKKKGSKD</sequence>
<evidence type="ECO:0000313" key="2">
    <source>
        <dbReference type="Proteomes" id="UP001176883"/>
    </source>
</evidence>
<dbReference type="PIRSF" id="PIRSF015268">
    <property type="entry name" value="Virulence_RhuM"/>
    <property type="match status" value="1"/>
</dbReference>
<dbReference type="InterPro" id="IPR011204">
    <property type="entry name" value="Virulence_RhuM-like"/>
</dbReference>
<accession>A0ABT8WBA7</accession>
<protein>
    <submittedName>
        <fullName evidence="1">Virulence RhuM family protein</fullName>
    </submittedName>
</protein>
<keyword evidence="2" id="KW-1185">Reference proteome</keyword>
<evidence type="ECO:0000313" key="1">
    <source>
        <dbReference type="EMBL" id="MDO5970396.1"/>
    </source>
</evidence>
<proteinExistence type="predicted"/>
<organism evidence="1 2">
    <name type="scientific">Flavivirga aquimarina</name>
    <dbReference type="NCBI Taxonomy" id="2027862"/>
    <lineage>
        <taxon>Bacteria</taxon>
        <taxon>Pseudomonadati</taxon>
        <taxon>Bacteroidota</taxon>
        <taxon>Flavobacteriia</taxon>
        <taxon>Flavobacteriales</taxon>
        <taxon>Flavobacteriaceae</taxon>
        <taxon>Flavivirga</taxon>
    </lineage>
</organism>
<gene>
    <name evidence="1" type="ORF">Q4Q35_11330</name>
</gene>
<reference evidence="1" key="1">
    <citation type="submission" date="2023-07" db="EMBL/GenBank/DDBJ databases">
        <title>Two novel species in the genus Flavivirga.</title>
        <authorList>
            <person name="Kwon K."/>
        </authorList>
    </citation>
    <scope>NUCLEOTIDE SEQUENCE</scope>
    <source>
        <strain evidence="1">KCTC 52353</strain>
    </source>
</reference>
<dbReference type="EMBL" id="JAUOEK010000119">
    <property type="protein sequence ID" value="MDO5970396.1"/>
    <property type="molecule type" value="Genomic_DNA"/>
</dbReference>
<comment type="caution">
    <text evidence="1">The sequence shown here is derived from an EMBL/GenBank/DDBJ whole genome shotgun (WGS) entry which is preliminary data.</text>
</comment>
<dbReference type="Pfam" id="PF13310">
    <property type="entry name" value="Virulence_RhuM"/>
    <property type="match status" value="1"/>
</dbReference>
<dbReference type="PANTHER" id="PTHR35810:SF1">
    <property type="entry name" value="CYTOPLASMIC PROTEIN"/>
    <property type="match status" value="1"/>
</dbReference>
<dbReference type="PANTHER" id="PTHR35810">
    <property type="entry name" value="CYTOPLASMIC PROTEIN-RELATED"/>
    <property type="match status" value="1"/>
</dbReference>
<name>A0ABT8WBA7_9FLAO</name>
<dbReference type="Proteomes" id="UP001176883">
    <property type="component" value="Unassembled WGS sequence"/>
</dbReference>